<sequence length="307" mass="34241">MEENKFMSFDEIIMTKVAWYYYIEGLTQQVIAERLGIPRVKVVKILEQARNYGIVQFSFWPNNTKRMQLEQDIINQYGLDDILIIPTPYKPNQINESIARAASMYIFNRLPSDGYINIGYGDTPSKVLNNLASMSEKALTCISLTGGVNYYLPDIRSTIFNAKLHLIPAPLVISTEEMAHAIKQENSIQTINRMIKFSGLSVVGIGAMNAEATILKSNILNRDDFTMLERQGAVGDLLCHFIDSEGKTVDSTIDKRLISTPLSELKSLSNVIGVAGGTEKVEAIKAVLKGHYINVLITDDETAQQLV</sequence>
<evidence type="ECO:0000256" key="4">
    <source>
        <dbReference type="ARBA" id="ARBA00023163"/>
    </source>
</evidence>
<keyword evidence="7" id="KW-1185">Reference proteome</keyword>
<comment type="similarity">
    <text evidence="1">Belongs to the SorC transcriptional regulatory family.</text>
</comment>
<dbReference type="AlphaFoldDB" id="A0A133YHN3"/>
<dbReference type="PANTHER" id="PTHR34294">
    <property type="entry name" value="TRANSCRIPTIONAL REGULATOR-RELATED"/>
    <property type="match status" value="1"/>
</dbReference>
<dbReference type="EMBL" id="LSCV01000001">
    <property type="protein sequence ID" value="KXB42699.1"/>
    <property type="molecule type" value="Genomic_DNA"/>
</dbReference>
<dbReference type="InterPro" id="IPR051054">
    <property type="entry name" value="SorC_transcr_regulators"/>
</dbReference>
<dbReference type="Proteomes" id="UP000070080">
    <property type="component" value="Unassembled WGS sequence"/>
</dbReference>
<proteinExistence type="inferred from homology"/>
<dbReference type="Pfam" id="PF04198">
    <property type="entry name" value="Sugar-bind"/>
    <property type="match status" value="1"/>
</dbReference>
<dbReference type="GO" id="GO:0003677">
    <property type="term" value="F:DNA binding"/>
    <property type="evidence" value="ECO:0007669"/>
    <property type="project" value="UniProtKB-KW"/>
</dbReference>
<evidence type="ECO:0000256" key="2">
    <source>
        <dbReference type="ARBA" id="ARBA00023015"/>
    </source>
</evidence>
<evidence type="ECO:0000256" key="3">
    <source>
        <dbReference type="ARBA" id="ARBA00023125"/>
    </source>
</evidence>
<dbReference type="InterPro" id="IPR037171">
    <property type="entry name" value="NagB/RpiA_transferase-like"/>
</dbReference>
<evidence type="ECO:0000259" key="5">
    <source>
        <dbReference type="Pfam" id="PF04198"/>
    </source>
</evidence>
<dbReference type="InterPro" id="IPR007324">
    <property type="entry name" value="Sugar-bd_dom_put"/>
</dbReference>
<evidence type="ECO:0000313" key="6">
    <source>
        <dbReference type="EMBL" id="KXB42699.1"/>
    </source>
</evidence>
<dbReference type="STRING" id="1497955.HMPREF1872_00035"/>
<keyword evidence="4" id="KW-0804">Transcription</keyword>
<dbReference type="PANTHER" id="PTHR34294:SF1">
    <property type="entry name" value="TRANSCRIPTIONAL REGULATOR LSRR"/>
    <property type="match status" value="1"/>
</dbReference>
<dbReference type="RefSeq" id="WP_315573702.1">
    <property type="nucleotide sequence ID" value="NZ_CP118869.1"/>
</dbReference>
<comment type="caution">
    <text evidence="6">The sequence shown here is derived from an EMBL/GenBank/DDBJ whole genome shotgun (WGS) entry which is preliminary data.</text>
</comment>
<evidence type="ECO:0000313" key="7">
    <source>
        <dbReference type="Proteomes" id="UP000070080"/>
    </source>
</evidence>
<protein>
    <submittedName>
        <fullName evidence="6">Sugar-binding domain protein</fullName>
    </submittedName>
</protein>
<accession>A0A133YHN3</accession>
<name>A0A133YHN3_9FIRM</name>
<evidence type="ECO:0000256" key="1">
    <source>
        <dbReference type="ARBA" id="ARBA00010466"/>
    </source>
</evidence>
<dbReference type="SUPFAM" id="SSF100950">
    <property type="entry name" value="NagB/RpiA/CoA transferase-like"/>
    <property type="match status" value="1"/>
</dbReference>
<dbReference type="Gene3D" id="1.10.10.10">
    <property type="entry name" value="Winged helix-like DNA-binding domain superfamily/Winged helix DNA-binding domain"/>
    <property type="match status" value="1"/>
</dbReference>
<feature type="domain" description="Sugar-binding" evidence="5">
    <location>
        <begin position="64"/>
        <end position="307"/>
    </location>
</feature>
<reference evidence="7" key="1">
    <citation type="submission" date="2016-01" db="EMBL/GenBank/DDBJ databases">
        <authorList>
            <person name="Mitreva M."/>
            <person name="Pepin K.H."/>
            <person name="Mihindukulasuriya K.A."/>
            <person name="Fulton R."/>
            <person name="Fronick C."/>
            <person name="O'Laughlin M."/>
            <person name="Miner T."/>
            <person name="Herter B."/>
            <person name="Rosa B.A."/>
            <person name="Cordes M."/>
            <person name="Tomlinson C."/>
            <person name="Wollam A."/>
            <person name="Palsikar V.B."/>
            <person name="Mardis E.R."/>
            <person name="Wilson R.K."/>
        </authorList>
    </citation>
    <scope>NUCLEOTIDE SEQUENCE [LARGE SCALE GENOMIC DNA]</scope>
    <source>
        <strain evidence="7">KA00274</strain>
    </source>
</reference>
<keyword evidence="2" id="KW-0805">Transcription regulation</keyword>
<keyword evidence="3" id="KW-0238">DNA-binding</keyword>
<dbReference type="InterPro" id="IPR036388">
    <property type="entry name" value="WH-like_DNA-bd_sf"/>
</dbReference>
<organism evidence="6 7">
    <name type="scientific">Amygdalobacter nucleatus</name>
    <dbReference type="NCBI Taxonomy" id="3029274"/>
    <lineage>
        <taxon>Bacteria</taxon>
        <taxon>Bacillati</taxon>
        <taxon>Bacillota</taxon>
        <taxon>Clostridia</taxon>
        <taxon>Eubacteriales</taxon>
        <taxon>Oscillospiraceae</taxon>
        <taxon>Amygdalobacter</taxon>
    </lineage>
</organism>
<dbReference type="GO" id="GO:0030246">
    <property type="term" value="F:carbohydrate binding"/>
    <property type="evidence" value="ECO:0007669"/>
    <property type="project" value="InterPro"/>
</dbReference>
<gene>
    <name evidence="6" type="ORF">HMPREF1872_00035</name>
</gene>
<dbReference type="Gene3D" id="3.40.50.1360">
    <property type="match status" value="1"/>
</dbReference>